<evidence type="ECO:0000313" key="2">
    <source>
        <dbReference type="Proteomes" id="UP000004310"/>
    </source>
</evidence>
<dbReference type="NCBIfam" id="TIGR02117">
    <property type="entry name" value="chp_urease_rgn"/>
    <property type="match status" value="1"/>
</dbReference>
<dbReference type="HOGENOM" id="CLU_086263_0_0_5"/>
<dbReference type="RefSeq" id="WP_007067213.1">
    <property type="nucleotide sequence ID" value="NZ_DS022272.1"/>
</dbReference>
<comment type="caution">
    <text evidence="1">The sequence shown here is derived from an EMBL/GenBank/DDBJ whole genome shotgun (WGS) entry which is preliminary data.</text>
</comment>
<sequence length="231" mass="24846">MKRSFSGLAALLALVALGLALGVLVPRGGAPGPHNAPHTRAVLVLSNAIHTDIALPLDPMTREAFDFIESAGLPISRPDAEWIMIGWGGETFYVNTPTWSDLEFMPVIRSILGDRSVLRVGLTGAIDPEAPFVRAVPISDARYRDMLDAILQSFRTGDSTAPTPLAVAGYGAFDRFYPAKGSFQALFGCNTWTGDMLRRAGITTGFWTPLPLLLDASLDLHADDGRPEGNR</sequence>
<dbReference type="eggNOG" id="ENOG502Z9A2">
    <property type="taxonomic scope" value="Bacteria"/>
</dbReference>
<dbReference type="InterPro" id="IPR011727">
    <property type="entry name" value="CHP02117"/>
</dbReference>
<reference evidence="1 2" key="1">
    <citation type="journal article" date="2010" name="J. Bacteriol.">
        <title>Genome sequence of Fulvimarina pelagi HTCC2506T, a Mn(II)-oxidizing alphaproteobacterium possessing an aerobic anoxygenic photosynthetic gene cluster and Xanthorhodopsin.</title>
        <authorList>
            <person name="Kang I."/>
            <person name="Oh H.M."/>
            <person name="Lim S.I."/>
            <person name="Ferriera S."/>
            <person name="Giovannoni S.J."/>
            <person name="Cho J.C."/>
        </authorList>
    </citation>
    <scope>NUCLEOTIDE SEQUENCE [LARGE SCALE GENOMIC DNA]</scope>
    <source>
        <strain evidence="1 2">HTCC2506</strain>
    </source>
</reference>
<dbReference type="EMBL" id="AATP01000001">
    <property type="protein sequence ID" value="EAU43239.1"/>
    <property type="molecule type" value="Genomic_DNA"/>
</dbReference>
<keyword evidence="2" id="KW-1185">Reference proteome</keyword>
<dbReference type="Pfam" id="PF09601">
    <property type="entry name" value="DUF2459"/>
    <property type="match status" value="1"/>
</dbReference>
<dbReference type="STRING" id="217511.GCA_001463845_00826"/>
<dbReference type="Proteomes" id="UP000004310">
    <property type="component" value="Unassembled WGS sequence"/>
</dbReference>
<organism evidence="1 2">
    <name type="scientific">Fulvimarina pelagi HTCC2506</name>
    <dbReference type="NCBI Taxonomy" id="314231"/>
    <lineage>
        <taxon>Bacteria</taxon>
        <taxon>Pseudomonadati</taxon>
        <taxon>Pseudomonadota</taxon>
        <taxon>Alphaproteobacteria</taxon>
        <taxon>Hyphomicrobiales</taxon>
        <taxon>Aurantimonadaceae</taxon>
        <taxon>Fulvimarina</taxon>
    </lineage>
</organism>
<gene>
    <name evidence="1" type="ORF">FP2506_10356</name>
</gene>
<protein>
    <submittedName>
        <fullName evidence="1">Probable urease-associated protein</fullName>
    </submittedName>
</protein>
<proteinExistence type="predicted"/>
<evidence type="ECO:0000313" key="1">
    <source>
        <dbReference type="EMBL" id="EAU43239.1"/>
    </source>
</evidence>
<name>Q0G525_9HYPH</name>
<accession>Q0G525</accession>
<dbReference type="AlphaFoldDB" id="Q0G525"/>